<keyword evidence="2" id="KW-0547">Nucleotide-binding</keyword>
<dbReference type="CDD" id="cd07995">
    <property type="entry name" value="TPK"/>
    <property type="match status" value="1"/>
</dbReference>
<evidence type="ECO:0000313" key="8">
    <source>
        <dbReference type="Proteomes" id="UP001596549"/>
    </source>
</evidence>
<dbReference type="Pfam" id="PF04263">
    <property type="entry name" value="TPK_catalytic"/>
    <property type="match status" value="1"/>
</dbReference>
<dbReference type="Pfam" id="PF04265">
    <property type="entry name" value="TPK_B1_binding"/>
    <property type="match status" value="1"/>
</dbReference>
<feature type="domain" description="Thiamin pyrophosphokinase thiamin-binding" evidence="6">
    <location>
        <begin position="141"/>
        <end position="209"/>
    </location>
</feature>
<dbReference type="EC" id="2.7.6.2" evidence="5"/>
<evidence type="ECO:0000256" key="5">
    <source>
        <dbReference type="NCBIfam" id="TIGR01378"/>
    </source>
</evidence>
<dbReference type="EMBL" id="JBHTCP010000016">
    <property type="protein sequence ID" value="MFC7372127.1"/>
    <property type="molecule type" value="Genomic_DNA"/>
</dbReference>
<dbReference type="InterPro" id="IPR007371">
    <property type="entry name" value="TPK_catalytic"/>
</dbReference>
<dbReference type="InterPro" id="IPR006282">
    <property type="entry name" value="Thi_PPkinase"/>
</dbReference>
<keyword evidence="8" id="KW-1185">Reference proteome</keyword>
<gene>
    <name evidence="7" type="ORF">ACFQPF_10570</name>
</gene>
<proteinExistence type="predicted"/>
<dbReference type="RefSeq" id="WP_379749391.1">
    <property type="nucleotide sequence ID" value="NZ_JBHTCP010000016.1"/>
</dbReference>
<comment type="caution">
    <text evidence="7">The sequence shown here is derived from an EMBL/GenBank/DDBJ whole genome shotgun (WGS) entry which is preliminary data.</text>
</comment>
<dbReference type="InterPro" id="IPR036371">
    <property type="entry name" value="TPK_B1-bd_sf"/>
</dbReference>
<dbReference type="SMART" id="SM00983">
    <property type="entry name" value="TPK_B1_binding"/>
    <property type="match status" value="1"/>
</dbReference>
<evidence type="ECO:0000256" key="1">
    <source>
        <dbReference type="ARBA" id="ARBA00022679"/>
    </source>
</evidence>
<evidence type="ECO:0000256" key="2">
    <source>
        <dbReference type="ARBA" id="ARBA00022741"/>
    </source>
</evidence>
<dbReference type="SUPFAM" id="SSF63862">
    <property type="entry name" value="Thiamin pyrophosphokinase, substrate-binding domain"/>
    <property type="match status" value="1"/>
</dbReference>
<keyword evidence="1 7" id="KW-0808">Transferase</keyword>
<evidence type="ECO:0000256" key="4">
    <source>
        <dbReference type="ARBA" id="ARBA00022840"/>
    </source>
</evidence>
<protein>
    <recommendedName>
        <fullName evidence="5">Thiamine diphosphokinase</fullName>
        <ecNumber evidence="5">2.7.6.2</ecNumber>
    </recommendedName>
</protein>
<evidence type="ECO:0000256" key="3">
    <source>
        <dbReference type="ARBA" id="ARBA00022777"/>
    </source>
</evidence>
<accession>A0ABW2NRZ4</accession>
<dbReference type="GO" id="GO:0004788">
    <property type="term" value="F:thiamine diphosphokinase activity"/>
    <property type="evidence" value="ECO:0007669"/>
    <property type="project" value="UniProtKB-EC"/>
</dbReference>
<dbReference type="PANTHER" id="PTHR41299">
    <property type="entry name" value="THIAMINE PYROPHOSPHOKINASE"/>
    <property type="match status" value="1"/>
</dbReference>
<dbReference type="PANTHER" id="PTHR41299:SF1">
    <property type="entry name" value="THIAMINE PYROPHOSPHOKINASE"/>
    <property type="match status" value="1"/>
</dbReference>
<keyword evidence="4" id="KW-0067">ATP-binding</keyword>
<dbReference type="NCBIfam" id="TIGR01378">
    <property type="entry name" value="thi_PPkinase"/>
    <property type="match status" value="1"/>
</dbReference>
<dbReference type="SUPFAM" id="SSF63999">
    <property type="entry name" value="Thiamin pyrophosphokinase, catalytic domain"/>
    <property type="match status" value="1"/>
</dbReference>
<sequence>MPRKIIIAAGGPPHYWPEIDHSEKAVYVGADRGVYHLLETGIIPHYAFGDFDSVTEEEKRKIQQADMMMVEYEKEKNATDLELALDWAVSQRPSSIELIGATGGRLDHALVNIQLMLKGLKNGVKTVMKDVQNEMELFLPGTYEITTSELGEANYISFLAFSSEVKGITLKGFKYPLEMADLHIGSSLCISNELADKSGTYSFTSGILLMVKSRD</sequence>
<keyword evidence="3" id="KW-0418">Kinase</keyword>
<name>A0ABW2NRZ4_9BACL</name>
<organism evidence="7 8">
    <name type="scientific">Fictibacillus iocasae</name>
    <dbReference type="NCBI Taxonomy" id="2715437"/>
    <lineage>
        <taxon>Bacteria</taxon>
        <taxon>Bacillati</taxon>
        <taxon>Bacillota</taxon>
        <taxon>Bacilli</taxon>
        <taxon>Bacillales</taxon>
        <taxon>Fictibacillaceae</taxon>
        <taxon>Fictibacillus</taxon>
    </lineage>
</organism>
<dbReference type="InterPro" id="IPR053149">
    <property type="entry name" value="TPK"/>
</dbReference>
<reference evidence="8" key="1">
    <citation type="journal article" date="2019" name="Int. J. Syst. Evol. Microbiol.">
        <title>The Global Catalogue of Microorganisms (GCM) 10K type strain sequencing project: providing services to taxonomists for standard genome sequencing and annotation.</title>
        <authorList>
            <consortium name="The Broad Institute Genomics Platform"/>
            <consortium name="The Broad Institute Genome Sequencing Center for Infectious Disease"/>
            <person name="Wu L."/>
            <person name="Ma J."/>
        </authorList>
    </citation>
    <scope>NUCLEOTIDE SEQUENCE [LARGE SCALE GENOMIC DNA]</scope>
    <source>
        <strain evidence="8">NBRC 106396</strain>
    </source>
</reference>
<dbReference type="Gene3D" id="3.40.50.10240">
    <property type="entry name" value="Thiamin pyrophosphokinase, catalytic domain"/>
    <property type="match status" value="1"/>
</dbReference>
<dbReference type="InterPro" id="IPR036759">
    <property type="entry name" value="TPK_catalytic_sf"/>
</dbReference>
<dbReference type="InterPro" id="IPR007373">
    <property type="entry name" value="Thiamin_PyroPKinase_B1-bd"/>
</dbReference>
<evidence type="ECO:0000259" key="6">
    <source>
        <dbReference type="SMART" id="SM00983"/>
    </source>
</evidence>
<dbReference type="Proteomes" id="UP001596549">
    <property type="component" value="Unassembled WGS sequence"/>
</dbReference>
<evidence type="ECO:0000313" key="7">
    <source>
        <dbReference type="EMBL" id="MFC7372127.1"/>
    </source>
</evidence>